<dbReference type="GeneID" id="5005014"/>
<dbReference type="STRING" id="436017.A4S698"/>
<dbReference type="KEGG" id="olu:OSTLU_93578"/>
<dbReference type="EMBL" id="CP000593">
    <property type="protein sequence ID" value="ABO99199.1"/>
    <property type="molecule type" value="Genomic_DNA"/>
</dbReference>
<evidence type="ECO:0000256" key="2">
    <source>
        <dbReference type="SAM" id="MobiDB-lite"/>
    </source>
</evidence>
<accession>A4S698</accession>
<dbReference type="Gene3D" id="3.40.50.1440">
    <property type="entry name" value="Tubulin/FtsZ, GTPase domain"/>
    <property type="match status" value="1"/>
</dbReference>
<name>A4S698_OSTLU</name>
<dbReference type="HOGENOM" id="CLU_361072_0_0_1"/>
<dbReference type="PANTHER" id="PTHR43215:SF14">
    <property type="entry name" value="RADIAL SPOKE HEAD 1 HOMOLOG"/>
    <property type="match status" value="1"/>
</dbReference>
<dbReference type="OrthoDB" id="270720at2759"/>
<dbReference type="eggNOG" id="KOG0229">
    <property type="taxonomic scope" value="Eukaryota"/>
</dbReference>
<dbReference type="Gramene" id="ABO99199">
    <property type="protein sequence ID" value="ABO99199"/>
    <property type="gene ID" value="OSTLU_93578"/>
</dbReference>
<organism evidence="3 4">
    <name type="scientific">Ostreococcus lucimarinus (strain CCE9901)</name>
    <dbReference type="NCBI Taxonomy" id="436017"/>
    <lineage>
        <taxon>Eukaryota</taxon>
        <taxon>Viridiplantae</taxon>
        <taxon>Chlorophyta</taxon>
        <taxon>Mamiellophyceae</taxon>
        <taxon>Mamiellales</taxon>
        <taxon>Bathycoccaceae</taxon>
        <taxon>Ostreococcus</taxon>
    </lineage>
</organism>
<dbReference type="OMA" id="NHKEYAL"/>
<feature type="region of interest" description="Disordered" evidence="2">
    <location>
        <begin position="1"/>
        <end position="50"/>
    </location>
</feature>
<feature type="compositionally biased region" description="Low complexity" evidence="2">
    <location>
        <begin position="30"/>
        <end position="43"/>
    </location>
</feature>
<dbReference type="SUPFAM" id="SSF52490">
    <property type="entry name" value="Tubulin nucleotide-binding domain-like"/>
    <property type="match status" value="1"/>
</dbReference>
<evidence type="ECO:0000256" key="1">
    <source>
        <dbReference type="ARBA" id="ARBA00022737"/>
    </source>
</evidence>
<dbReference type="SMART" id="SM00698">
    <property type="entry name" value="MORN"/>
    <property type="match status" value="3"/>
</dbReference>
<feature type="compositionally biased region" description="Basic and acidic residues" evidence="2">
    <location>
        <begin position="560"/>
        <end position="571"/>
    </location>
</feature>
<dbReference type="PANTHER" id="PTHR43215">
    <property type="entry name" value="RADIAL SPOKE HEAD 1 HOMOLOG"/>
    <property type="match status" value="1"/>
</dbReference>
<reference evidence="3 4" key="1">
    <citation type="journal article" date="2007" name="Proc. Natl. Acad. Sci. U.S.A.">
        <title>The tiny eukaryote Ostreococcus provides genomic insights into the paradox of plankton speciation.</title>
        <authorList>
            <person name="Palenik B."/>
            <person name="Grimwood J."/>
            <person name="Aerts A."/>
            <person name="Rouze P."/>
            <person name="Salamov A."/>
            <person name="Putnam N."/>
            <person name="Dupont C."/>
            <person name="Jorgensen R."/>
            <person name="Derelle E."/>
            <person name="Rombauts S."/>
            <person name="Zhou K."/>
            <person name="Otillar R."/>
            <person name="Merchant S.S."/>
            <person name="Podell S."/>
            <person name="Gaasterland T."/>
            <person name="Napoli C."/>
            <person name="Gendler K."/>
            <person name="Manuell A."/>
            <person name="Tai V."/>
            <person name="Vallon O."/>
            <person name="Piganeau G."/>
            <person name="Jancek S."/>
            <person name="Heijde M."/>
            <person name="Jabbari K."/>
            <person name="Bowler C."/>
            <person name="Lohr M."/>
            <person name="Robbens S."/>
            <person name="Werner G."/>
            <person name="Dubchak I."/>
            <person name="Pazour G.J."/>
            <person name="Ren Q."/>
            <person name="Paulsen I."/>
            <person name="Delwiche C."/>
            <person name="Schmutz J."/>
            <person name="Rokhsar D."/>
            <person name="Van de Peer Y."/>
            <person name="Moreau H."/>
            <person name="Grigoriev I.V."/>
        </authorList>
    </citation>
    <scope>NUCLEOTIDE SEQUENCE [LARGE SCALE GENOMIC DNA]</scope>
    <source>
        <strain evidence="3 4">CCE9901</strain>
    </source>
</reference>
<dbReference type="SUPFAM" id="SSF82185">
    <property type="entry name" value="Histone H3 K4-specific methyltransferase SET7/9 N-terminal domain"/>
    <property type="match status" value="1"/>
</dbReference>
<dbReference type="InterPro" id="IPR003409">
    <property type="entry name" value="MORN"/>
</dbReference>
<proteinExistence type="predicted"/>
<dbReference type="AlphaFoldDB" id="A4S698"/>
<protein>
    <submittedName>
        <fullName evidence="3">Uncharacterized protein</fullName>
    </submittedName>
</protein>
<dbReference type="Gene3D" id="2.20.110.10">
    <property type="entry name" value="Histone H3 K4-specific methyltransferase SET7/9 N-terminal domain"/>
    <property type="match status" value="1"/>
</dbReference>
<keyword evidence="1" id="KW-0677">Repeat</keyword>
<evidence type="ECO:0000313" key="3">
    <source>
        <dbReference type="EMBL" id="ABO99199.1"/>
    </source>
</evidence>
<dbReference type="InterPro" id="IPR036525">
    <property type="entry name" value="Tubulin/FtsZ_GTPase_sf"/>
</dbReference>
<evidence type="ECO:0000313" key="4">
    <source>
        <dbReference type="Proteomes" id="UP000001568"/>
    </source>
</evidence>
<dbReference type="Proteomes" id="UP000001568">
    <property type="component" value="Chromosome 13"/>
</dbReference>
<feature type="region of interest" description="Disordered" evidence="2">
    <location>
        <begin position="542"/>
        <end position="571"/>
    </location>
</feature>
<dbReference type="Pfam" id="PF02493">
    <property type="entry name" value="MORN"/>
    <property type="match status" value="3"/>
</dbReference>
<dbReference type="RefSeq" id="XP_001420906.1">
    <property type="nucleotide sequence ID" value="XM_001420869.1"/>
</dbReference>
<feature type="compositionally biased region" description="Low complexity" evidence="2">
    <location>
        <begin position="1"/>
        <end position="22"/>
    </location>
</feature>
<gene>
    <name evidence="3" type="ORF">OSTLU_93578</name>
</gene>
<keyword evidence="4" id="KW-1185">Reference proteome</keyword>
<sequence length="686" mass="72844">MRAARARTGAIGARATRRASSTRARRDAARIGASAASKSSSPSSERDDIGADGAGVAVVGVGARGCALVDALVDARALPRAEMWAMHADEDALERSRAANRWRLPPANVEATTTAIEGNAASAARAVMAMGAPRVMVVVCAGGEAVESATAFTRWATREKNARAKKKRFFGFKGANRAPEGEIMIAGVIEPFTFEGRRKQRGCDEFLRACAEPGACDAALTVSQSELLKNGEDGMSVQDATSIADASLLYAVLSAVESLRSSCWSSGGERDASDVDAWTPQIEKGGRLRAKVNDVMSSHGGGCGVAHVGRGVADVPTYGSADEAIAAAARAAIATAARQSPFLAPGRFDTARLVICTVKHGNAFGPLARATISQALSELTSAEQFISIANPDKRGSTEVEVTLLTVTDAETAAAPAPESKTVPVVSEDPLHKSNPMLFVPGYVAGEEQTKRKTTKLSRDDLKNFGNDDTQAIVATEERAVIFTSDQLATTAVIAPEVTGAERSSRSAALPLPRDFATKQVTVRVSEPRMDESGNVIGYKTLQGEEPDKKSSPVKTLFGWRPDKPKKQEKSELSRRALGMLEQDGKRRGAAVRMEFANTSVYEGEWADGKREGVGRQVFADGDWYEGNWFADLPDGKGKLSFKTGENSFFEGMFNAGVPDGPGKLVRTSGDELVGMWRDGAYVDEEN</sequence>
<dbReference type="GO" id="GO:0016020">
    <property type="term" value="C:membrane"/>
    <property type="evidence" value="ECO:0007669"/>
    <property type="project" value="UniProtKB-ARBA"/>
</dbReference>